<dbReference type="AlphaFoldDB" id="K0TLN2"/>
<dbReference type="GO" id="GO:0005737">
    <property type="term" value="C:cytoplasm"/>
    <property type="evidence" value="ECO:0007669"/>
    <property type="project" value="TreeGrafter"/>
</dbReference>
<evidence type="ECO:0000313" key="3">
    <source>
        <dbReference type="EMBL" id="EJK71997.1"/>
    </source>
</evidence>
<dbReference type="EMBL" id="AGNL01006496">
    <property type="protein sequence ID" value="EJK71997.1"/>
    <property type="molecule type" value="Genomic_DNA"/>
</dbReference>
<dbReference type="PROSITE" id="PS51203">
    <property type="entry name" value="CS"/>
    <property type="match status" value="1"/>
</dbReference>
<dbReference type="Pfam" id="PF04969">
    <property type="entry name" value="CS"/>
    <property type="match status" value="1"/>
</dbReference>
<proteinExistence type="predicted"/>
<keyword evidence="4" id="KW-1185">Reference proteome</keyword>
<dbReference type="Gene3D" id="2.60.40.790">
    <property type="match status" value="1"/>
</dbReference>
<dbReference type="PANTHER" id="PTHR12356">
    <property type="entry name" value="NUCLEAR MOVEMENT PROTEIN NUDC"/>
    <property type="match status" value="1"/>
</dbReference>
<organism evidence="3 4">
    <name type="scientific">Thalassiosira oceanica</name>
    <name type="common">Marine diatom</name>
    <dbReference type="NCBI Taxonomy" id="159749"/>
    <lineage>
        <taxon>Eukaryota</taxon>
        <taxon>Sar</taxon>
        <taxon>Stramenopiles</taxon>
        <taxon>Ochrophyta</taxon>
        <taxon>Bacillariophyta</taxon>
        <taxon>Coscinodiscophyceae</taxon>
        <taxon>Thalassiosirophycidae</taxon>
        <taxon>Thalassiosirales</taxon>
        <taxon>Thalassiosiraceae</taxon>
        <taxon>Thalassiosira</taxon>
    </lineage>
</organism>
<dbReference type="InterPro" id="IPR008978">
    <property type="entry name" value="HSP20-like_chaperone"/>
</dbReference>
<evidence type="ECO:0000259" key="2">
    <source>
        <dbReference type="PROSITE" id="PS51203"/>
    </source>
</evidence>
<sequence>LLITCTHVTLHVDDVAVPPSVHVLDGYPLPELSAGHRDAVAGHRDAYDTILATIFLAAAVKANEEEHDANITWRQKMAAMLNVPSSSELKNTSGVLLAAYAAASASLSALCLALVQERGVRWTMSKLDYSKFDNIDTDSDDEGETDSQSMAQPAQAQARSVRRQQQQHNDEIVRGSTTAHPTIKDRYVFSHGGRRVYEWEQTLDDVTVCIDAPVEQLPSQRAASFIVVDIEPTRLRVGLRGADRYFIDEATFDKVKVQESSWYLDDGRVITIVLAKAFRGQTWEGVLRGHQRRGDTSSGDGGDETGSGRVVESVDPVTKQAMQRSLLLERFQEENPGFDFRDATFNGEAPDPRTFMGGVGYNS</sequence>
<feature type="compositionally biased region" description="Acidic residues" evidence="1">
    <location>
        <begin position="135"/>
        <end position="145"/>
    </location>
</feature>
<feature type="domain" description="CS" evidence="2">
    <location>
        <begin position="192"/>
        <end position="287"/>
    </location>
</feature>
<gene>
    <name evidence="3" type="ORF">THAOC_06511</name>
</gene>
<evidence type="ECO:0000256" key="1">
    <source>
        <dbReference type="SAM" id="MobiDB-lite"/>
    </source>
</evidence>
<accession>K0TLN2</accession>
<evidence type="ECO:0000313" key="4">
    <source>
        <dbReference type="Proteomes" id="UP000266841"/>
    </source>
</evidence>
<protein>
    <recommendedName>
        <fullName evidence="2">CS domain-containing protein</fullName>
    </recommendedName>
</protein>
<dbReference type="GO" id="GO:0051082">
    <property type="term" value="F:unfolded protein binding"/>
    <property type="evidence" value="ECO:0007669"/>
    <property type="project" value="TreeGrafter"/>
</dbReference>
<dbReference type="OrthoDB" id="515366at2759"/>
<feature type="region of interest" description="Disordered" evidence="1">
    <location>
        <begin position="339"/>
        <end position="363"/>
    </location>
</feature>
<dbReference type="Proteomes" id="UP000266841">
    <property type="component" value="Unassembled WGS sequence"/>
</dbReference>
<dbReference type="InterPro" id="IPR037898">
    <property type="entry name" value="NudC_fam"/>
</dbReference>
<feature type="region of interest" description="Disordered" evidence="1">
    <location>
        <begin position="289"/>
        <end position="315"/>
    </location>
</feature>
<dbReference type="GO" id="GO:0006457">
    <property type="term" value="P:protein folding"/>
    <property type="evidence" value="ECO:0007669"/>
    <property type="project" value="TreeGrafter"/>
</dbReference>
<feature type="region of interest" description="Disordered" evidence="1">
    <location>
        <begin position="133"/>
        <end position="177"/>
    </location>
</feature>
<dbReference type="PANTHER" id="PTHR12356:SF18">
    <property type="entry name" value="NUDC DOMAIN-CONTAINING PROTEIN 2"/>
    <property type="match status" value="1"/>
</dbReference>
<feature type="non-terminal residue" evidence="3">
    <location>
        <position position="1"/>
    </location>
</feature>
<dbReference type="SUPFAM" id="SSF49764">
    <property type="entry name" value="HSP20-like chaperones"/>
    <property type="match status" value="1"/>
</dbReference>
<name>K0TLN2_THAOC</name>
<reference evidence="3 4" key="1">
    <citation type="journal article" date="2012" name="Genome Biol.">
        <title>Genome and low-iron response of an oceanic diatom adapted to chronic iron limitation.</title>
        <authorList>
            <person name="Lommer M."/>
            <person name="Specht M."/>
            <person name="Roy A.S."/>
            <person name="Kraemer L."/>
            <person name="Andreson R."/>
            <person name="Gutowska M.A."/>
            <person name="Wolf J."/>
            <person name="Bergner S.V."/>
            <person name="Schilhabel M.B."/>
            <person name="Klostermeier U.C."/>
            <person name="Beiko R.G."/>
            <person name="Rosenstiel P."/>
            <person name="Hippler M."/>
            <person name="Laroche J."/>
        </authorList>
    </citation>
    <scope>NUCLEOTIDE SEQUENCE [LARGE SCALE GENOMIC DNA]</scope>
    <source>
        <strain evidence="3 4">CCMP1005</strain>
    </source>
</reference>
<dbReference type="CDD" id="cd06467">
    <property type="entry name" value="p23_NUDC_like"/>
    <property type="match status" value="1"/>
</dbReference>
<dbReference type="Gene3D" id="1.20.5.740">
    <property type="entry name" value="Single helix bin"/>
    <property type="match status" value="1"/>
</dbReference>
<feature type="compositionally biased region" description="Low complexity" evidence="1">
    <location>
        <begin position="146"/>
        <end position="167"/>
    </location>
</feature>
<comment type="caution">
    <text evidence="3">The sequence shown here is derived from an EMBL/GenBank/DDBJ whole genome shotgun (WGS) entry which is preliminary data.</text>
</comment>
<dbReference type="InterPro" id="IPR007052">
    <property type="entry name" value="CS_dom"/>
</dbReference>
<dbReference type="eggNOG" id="KOG2265">
    <property type="taxonomic scope" value="Eukaryota"/>
</dbReference>
<dbReference type="OMA" id="DANITWR"/>